<evidence type="ECO:0000256" key="1">
    <source>
        <dbReference type="ARBA" id="ARBA00022630"/>
    </source>
</evidence>
<dbReference type="EMBL" id="FMZX01000006">
    <property type="protein sequence ID" value="SDD31077.1"/>
    <property type="molecule type" value="Genomic_DNA"/>
</dbReference>
<keyword evidence="2" id="KW-0288">FMN</keyword>
<dbReference type="Pfam" id="PF00296">
    <property type="entry name" value="Bac_luciferase"/>
    <property type="match status" value="1"/>
</dbReference>
<dbReference type="SUPFAM" id="SSF51679">
    <property type="entry name" value="Bacterial luciferase-like"/>
    <property type="match status" value="1"/>
</dbReference>
<evidence type="ECO:0000259" key="5">
    <source>
        <dbReference type="Pfam" id="PF00296"/>
    </source>
</evidence>
<keyword evidence="4 6" id="KW-0503">Monooxygenase</keyword>
<dbReference type="PANTHER" id="PTHR42847">
    <property type="entry name" value="ALKANESULFONATE MONOOXYGENASE"/>
    <property type="match status" value="1"/>
</dbReference>
<reference evidence="6 7" key="1">
    <citation type="submission" date="2016-10" db="EMBL/GenBank/DDBJ databases">
        <authorList>
            <person name="de Groot N.N."/>
        </authorList>
    </citation>
    <scope>NUCLEOTIDE SEQUENCE [LARGE SCALE GENOMIC DNA]</scope>
    <source>
        <strain evidence="6 7">CPCC 100156</strain>
    </source>
</reference>
<keyword evidence="1" id="KW-0285">Flavoprotein</keyword>
<evidence type="ECO:0000313" key="6">
    <source>
        <dbReference type="EMBL" id="SDD31077.1"/>
    </source>
</evidence>
<dbReference type="InterPro" id="IPR050172">
    <property type="entry name" value="SsuD_RutA_monooxygenase"/>
</dbReference>
<dbReference type="Gene3D" id="3.20.20.30">
    <property type="entry name" value="Luciferase-like domain"/>
    <property type="match status" value="1"/>
</dbReference>
<dbReference type="PANTHER" id="PTHR42847:SF9">
    <property type="entry name" value="BLL6451 PROTEIN"/>
    <property type="match status" value="1"/>
</dbReference>
<dbReference type="Proteomes" id="UP000198925">
    <property type="component" value="Unassembled WGS sequence"/>
</dbReference>
<keyword evidence="7" id="KW-1185">Reference proteome</keyword>
<dbReference type="InterPro" id="IPR036661">
    <property type="entry name" value="Luciferase-like_sf"/>
</dbReference>
<proteinExistence type="predicted"/>
<dbReference type="CDD" id="cd01094">
    <property type="entry name" value="Alkanesulfonate_monoxygenase"/>
    <property type="match status" value="1"/>
</dbReference>
<feature type="domain" description="Luciferase-like" evidence="5">
    <location>
        <begin position="6"/>
        <end position="328"/>
    </location>
</feature>
<dbReference type="GO" id="GO:0046306">
    <property type="term" value="P:alkanesulfonate catabolic process"/>
    <property type="evidence" value="ECO:0007669"/>
    <property type="project" value="TreeGrafter"/>
</dbReference>
<evidence type="ECO:0000256" key="2">
    <source>
        <dbReference type="ARBA" id="ARBA00022643"/>
    </source>
</evidence>
<sequence length="367" mass="39074">MTHPLEFIGMIAHRAQSEIHPPEGPVVDPGYIQRFAQAHEAAGFDRILVAWGSSSPDALLVASHAAAGTSRIGFMVAHRPGFIAPTLAARQFATFDQLTGGRAAIHVISGGSPVEQKKDGDWLDHGQRYARSEEYVALLKRLWTEDRPFDHEGAFYRFEGGFSEVKPLQQPHIPVFFGGSSDVAIDIAGRIADVYAFWGETLDQARETIARVRASVAKAGRDPGAIRFSMSFRPVLAGTEEAAWARADAIIARIRELRAGAVGSGGPKPESVGSRRLLDAAAGGRVRDKRLWTEVAAAVGAGANTTGLVGTAEQVADTLADYHALGVSTFLIRGFDPLEDATTYGRDLLPATRAAIAARGGLAAAAE</sequence>
<protein>
    <submittedName>
        <fullName evidence="6">Alkanesulfonate monooxygenase</fullName>
    </submittedName>
</protein>
<evidence type="ECO:0000256" key="3">
    <source>
        <dbReference type="ARBA" id="ARBA00023002"/>
    </source>
</evidence>
<name>A0A1G6TRQ6_9PROT</name>
<evidence type="ECO:0000256" key="4">
    <source>
        <dbReference type="ARBA" id="ARBA00023033"/>
    </source>
</evidence>
<organism evidence="6 7">
    <name type="scientific">Belnapia rosea</name>
    <dbReference type="NCBI Taxonomy" id="938405"/>
    <lineage>
        <taxon>Bacteria</taxon>
        <taxon>Pseudomonadati</taxon>
        <taxon>Pseudomonadota</taxon>
        <taxon>Alphaproteobacteria</taxon>
        <taxon>Acetobacterales</taxon>
        <taxon>Roseomonadaceae</taxon>
        <taxon>Belnapia</taxon>
    </lineage>
</organism>
<dbReference type="GO" id="GO:0008726">
    <property type="term" value="F:alkanesulfonate monooxygenase activity"/>
    <property type="evidence" value="ECO:0007669"/>
    <property type="project" value="TreeGrafter"/>
</dbReference>
<dbReference type="AlphaFoldDB" id="A0A1G6TRQ6"/>
<evidence type="ECO:0000313" key="7">
    <source>
        <dbReference type="Proteomes" id="UP000198925"/>
    </source>
</evidence>
<accession>A0A1G6TRQ6</accession>
<gene>
    <name evidence="6" type="ORF">SAMN04487779_1006147</name>
</gene>
<dbReference type="InterPro" id="IPR011251">
    <property type="entry name" value="Luciferase-like_dom"/>
</dbReference>
<dbReference type="RefSeq" id="WP_090663588.1">
    <property type="nucleotide sequence ID" value="NZ_FMZX01000006.1"/>
</dbReference>
<dbReference type="STRING" id="938405.SAMN02927895_03360"/>
<keyword evidence="3" id="KW-0560">Oxidoreductase</keyword>